<dbReference type="GO" id="GO:0005829">
    <property type="term" value="C:cytosol"/>
    <property type="evidence" value="ECO:0007669"/>
    <property type="project" value="TreeGrafter"/>
</dbReference>
<dbReference type="InterPro" id="IPR000086">
    <property type="entry name" value="NUDIX_hydrolase_dom"/>
</dbReference>
<dbReference type="AlphaFoldDB" id="A0A0R1YWZ1"/>
<dbReference type="InterPro" id="IPR015797">
    <property type="entry name" value="NUDIX_hydrolase-like_dom_sf"/>
</dbReference>
<sequence length="180" mass="20399">MDFEEHVIGSETIYDGAIINVEKQTVRLPDGQTSFREIVHHSGAIGVLALTRDNKIILEKQWRAPAKATTIEIPAGKLDSRDSNFEHAVIRELNEEIRYQPAHVEELFGFYSSVGFSDEYMKLYLATDLEPVTSELPRDKGEFLQIIEKTLPQAVAMIASGEIKDAKTIMAIQHWQLMQK</sequence>
<evidence type="ECO:0000313" key="4">
    <source>
        <dbReference type="EMBL" id="KRM44267.1"/>
    </source>
</evidence>
<accession>A0A0R1YWZ1</accession>
<dbReference type="PANTHER" id="PTHR11839:SF18">
    <property type="entry name" value="NUDIX HYDROLASE DOMAIN-CONTAINING PROTEIN"/>
    <property type="match status" value="1"/>
</dbReference>
<proteinExistence type="predicted"/>
<gene>
    <name evidence="4" type="ORF">FD47_GL000648</name>
</gene>
<comment type="cofactor">
    <cofactor evidence="1">
        <name>Mg(2+)</name>
        <dbReference type="ChEBI" id="CHEBI:18420"/>
    </cofactor>
</comment>
<comment type="caution">
    <text evidence="4">The sequence shown here is derived from an EMBL/GenBank/DDBJ whole genome shotgun (WGS) entry which is preliminary data.</text>
</comment>
<dbReference type="GO" id="GO:0016787">
    <property type="term" value="F:hydrolase activity"/>
    <property type="evidence" value="ECO:0007669"/>
    <property type="project" value="UniProtKB-KW"/>
</dbReference>
<evidence type="ECO:0000313" key="5">
    <source>
        <dbReference type="Proteomes" id="UP000051010"/>
    </source>
</evidence>
<dbReference type="PROSITE" id="PS51462">
    <property type="entry name" value="NUDIX"/>
    <property type="match status" value="1"/>
</dbReference>
<dbReference type="Proteomes" id="UP000051010">
    <property type="component" value="Unassembled WGS sequence"/>
</dbReference>
<dbReference type="Gene3D" id="3.90.79.10">
    <property type="entry name" value="Nucleoside Triphosphate Pyrophosphohydrolase"/>
    <property type="match status" value="1"/>
</dbReference>
<dbReference type="Pfam" id="PF00293">
    <property type="entry name" value="NUDIX"/>
    <property type="match status" value="1"/>
</dbReference>
<evidence type="ECO:0000259" key="3">
    <source>
        <dbReference type="PROSITE" id="PS51462"/>
    </source>
</evidence>
<protein>
    <submittedName>
        <fullName evidence="4">Hydrolase, NUDIX family</fullName>
    </submittedName>
</protein>
<dbReference type="GO" id="GO:0019693">
    <property type="term" value="P:ribose phosphate metabolic process"/>
    <property type="evidence" value="ECO:0007669"/>
    <property type="project" value="TreeGrafter"/>
</dbReference>
<organism evidence="4 5">
    <name type="scientific">Lentilactobacillus parafarraginis DSM 18390 = JCM 14109</name>
    <dbReference type="NCBI Taxonomy" id="1423786"/>
    <lineage>
        <taxon>Bacteria</taxon>
        <taxon>Bacillati</taxon>
        <taxon>Bacillota</taxon>
        <taxon>Bacilli</taxon>
        <taxon>Lactobacillales</taxon>
        <taxon>Lactobacillaceae</taxon>
        <taxon>Lentilactobacillus</taxon>
    </lineage>
</organism>
<dbReference type="PANTHER" id="PTHR11839">
    <property type="entry name" value="UDP/ADP-SUGAR PYROPHOSPHATASE"/>
    <property type="match status" value="1"/>
</dbReference>
<evidence type="ECO:0000256" key="1">
    <source>
        <dbReference type="ARBA" id="ARBA00001946"/>
    </source>
</evidence>
<feature type="domain" description="Nudix hydrolase" evidence="3">
    <location>
        <begin position="40"/>
        <end position="171"/>
    </location>
</feature>
<dbReference type="RefSeq" id="WP_054733772.1">
    <property type="nucleotide sequence ID" value="NZ_AZFZ01000016.1"/>
</dbReference>
<dbReference type="EMBL" id="AZFZ01000016">
    <property type="protein sequence ID" value="KRM44267.1"/>
    <property type="molecule type" value="Genomic_DNA"/>
</dbReference>
<reference evidence="4 5" key="1">
    <citation type="journal article" date="2015" name="Genome Announc.">
        <title>Expanding the biotechnology potential of lactobacilli through comparative genomics of 213 strains and associated genera.</title>
        <authorList>
            <person name="Sun Z."/>
            <person name="Harris H.M."/>
            <person name="McCann A."/>
            <person name="Guo C."/>
            <person name="Argimon S."/>
            <person name="Zhang W."/>
            <person name="Yang X."/>
            <person name="Jeffery I.B."/>
            <person name="Cooney J.C."/>
            <person name="Kagawa T.F."/>
            <person name="Liu W."/>
            <person name="Song Y."/>
            <person name="Salvetti E."/>
            <person name="Wrobel A."/>
            <person name="Rasinkangas P."/>
            <person name="Parkhill J."/>
            <person name="Rea M.C."/>
            <person name="O'Sullivan O."/>
            <person name="Ritari J."/>
            <person name="Douillard F.P."/>
            <person name="Paul Ross R."/>
            <person name="Yang R."/>
            <person name="Briner A.E."/>
            <person name="Felis G.E."/>
            <person name="de Vos W.M."/>
            <person name="Barrangou R."/>
            <person name="Klaenhammer T.R."/>
            <person name="Caufield P.W."/>
            <person name="Cui Y."/>
            <person name="Zhang H."/>
            <person name="O'Toole P.W."/>
        </authorList>
    </citation>
    <scope>NUCLEOTIDE SEQUENCE [LARGE SCALE GENOMIC DNA]</scope>
    <source>
        <strain evidence="4 5">DSM 18390</strain>
    </source>
</reference>
<name>A0A0R1YWZ1_9LACO</name>
<dbReference type="PATRIC" id="fig|1423786.4.peg.683"/>
<dbReference type="SUPFAM" id="SSF55811">
    <property type="entry name" value="Nudix"/>
    <property type="match status" value="1"/>
</dbReference>
<evidence type="ECO:0000256" key="2">
    <source>
        <dbReference type="ARBA" id="ARBA00022801"/>
    </source>
</evidence>
<dbReference type="GO" id="GO:0006753">
    <property type="term" value="P:nucleoside phosphate metabolic process"/>
    <property type="evidence" value="ECO:0007669"/>
    <property type="project" value="TreeGrafter"/>
</dbReference>
<keyword evidence="2 4" id="KW-0378">Hydrolase</keyword>